<dbReference type="Pfam" id="PF05685">
    <property type="entry name" value="Uma2"/>
    <property type="match status" value="1"/>
</dbReference>
<proteinExistence type="predicted"/>
<evidence type="ECO:0000259" key="1">
    <source>
        <dbReference type="Pfam" id="PF05685"/>
    </source>
</evidence>
<evidence type="ECO:0000313" key="2">
    <source>
        <dbReference type="EMBL" id="QDL07062.1"/>
    </source>
</evidence>
<sequence length="188" mass="21252">MSQTTTNQVRWTTADLELFPDNGKRYEIVDGELFVTHAPHWEHQQAADNICTELKLWSRQSGLGKAVTAAGIIFTDADNVIPDVVWISNERLALVIDDAGHLTAAPELVVEVLSPGDNNERRDKQVKLKLYATQGVQEYWIVDWQLQQIQVYRRQQATLVLVATLVINDELSSPLLPRFTCPIARIFS</sequence>
<keyword evidence="3" id="KW-1185">Reference proteome</keyword>
<dbReference type="InterPro" id="IPR008538">
    <property type="entry name" value="Uma2"/>
</dbReference>
<dbReference type="InterPro" id="IPR011335">
    <property type="entry name" value="Restrct_endonuc-II-like"/>
</dbReference>
<dbReference type="SUPFAM" id="SSF52980">
    <property type="entry name" value="Restriction endonuclease-like"/>
    <property type="match status" value="1"/>
</dbReference>
<keyword evidence="2" id="KW-0378">Hydrolase</keyword>
<accession>A0A856M8L6</accession>
<dbReference type="EMBL" id="CP030118">
    <property type="protein sequence ID" value="QDL07062.1"/>
    <property type="molecule type" value="Genomic_DNA"/>
</dbReference>
<dbReference type="RefSeq" id="WP_171975445.1">
    <property type="nucleotide sequence ID" value="NZ_CAWOXK010000001.1"/>
</dbReference>
<dbReference type="KEGG" id="bsen:DP114_03275"/>
<protein>
    <submittedName>
        <fullName evidence="2">Uma2 family endonuclease</fullName>
    </submittedName>
</protein>
<gene>
    <name evidence="2" type="ORF">DP114_03275</name>
</gene>
<dbReference type="PANTHER" id="PTHR34107:SF4">
    <property type="entry name" value="SLL1222 PROTEIN"/>
    <property type="match status" value="1"/>
</dbReference>
<dbReference type="InterPro" id="IPR012296">
    <property type="entry name" value="Nuclease_put_TT1808"/>
</dbReference>
<dbReference type="Gene3D" id="3.90.1570.10">
    <property type="entry name" value="tt1808, chain A"/>
    <property type="match status" value="1"/>
</dbReference>
<keyword evidence="2" id="KW-0255">Endonuclease</keyword>
<dbReference type="Proteomes" id="UP000503129">
    <property type="component" value="Chromosome"/>
</dbReference>
<dbReference type="PANTHER" id="PTHR34107">
    <property type="entry name" value="SLL0198 PROTEIN-RELATED"/>
    <property type="match status" value="1"/>
</dbReference>
<dbReference type="CDD" id="cd06260">
    <property type="entry name" value="DUF820-like"/>
    <property type="match status" value="1"/>
</dbReference>
<name>A0A856M8L6_9CYAN</name>
<organism evidence="2 3">
    <name type="scientific">Brasilonema sennae CENA114</name>
    <dbReference type="NCBI Taxonomy" id="415709"/>
    <lineage>
        <taxon>Bacteria</taxon>
        <taxon>Bacillati</taxon>
        <taxon>Cyanobacteriota</taxon>
        <taxon>Cyanophyceae</taxon>
        <taxon>Nostocales</taxon>
        <taxon>Scytonemataceae</taxon>
        <taxon>Brasilonema</taxon>
        <taxon>Bromeliae group (in: Brasilonema)</taxon>
    </lineage>
</organism>
<dbReference type="GO" id="GO:0004519">
    <property type="term" value="F:endonuclease activity"/>
    <property type="evidence" value="ECO:0007669"/>
    <property type="project" value="UniProtKB-KW"/>
</dbReference>
<dbReference type="AlphaFoldDB" id="A0A856M8L6"/>
<keyword evidence="2" id="KW-0540">Nuclease</keyword>
<feature type="domain" description="Putative restriction endonuclease" evidence="1">
    <location>
        <begin position="17"/>
        <end position="183"/>
    </location>
</feature>
<reference evidence="2 3" key="1">
    <citation type="submission" date="2018-06" db="EMBL/GenBank/DDBJ databases">
        <title>Comparative genomics of Brasilonema spp. strains.</title>
        <authorList>
            <person name="Alvarenga D.O."/>
            <person name="Fiore M.F."/>
            <person name="Varani A.M."/>
        </authorList>
    </citation>
    <scope>NUCLEOTIDE SEQUENCE [LARGE SCALE GENOMIC DNA]</scope>
    <source>
        <strain evidence="2 3">CENA114</strain>
    </source>
</reference>
<evidence type="ECO:0000313" key="3">
    <source>
        <dbReference type="Proteomes" id="UP000503129"/>
    </source>
</evidence>